<dbReference type="Gene3D" id="3.40.50.300">
    <property type="entry name" value="P-loop containing nucleotide triphosphate hydrolases"/>
    <property type="match status" value="1"/>
</dbReference>
<feature type="domain" description="Sulfotransferase" evidence="3">
    <location>
        <begin position="3"/>
        <end position="179"/>
    </location>
</feature>
<evidence type="ECO:0000259" key="3">
    <source>
        <dbReference type="Pfam" id="PF00685"/>
    </source>
</evidence>
<evidence type="ECO:0000313" key="4">
    <source>
        <dbReference type="EMBL" id="MCM1981524.1"/>
    </source>
</evidence>
<accession>A0ABD4SZ17</accession>
<dbReference type="Proteomes" id="UP000031561">
    <property type="component" value="Unassembled WGS sequence"/>
</dbReference>
<name>A0ABD4SZ17_9CYAN</name>
<dbReference type="PANTHER" id="PTHR10605:SF56">
    <property type="entry name" value="BIFUNCTIONAL HEPARAN SULFATE N-DEACETYLASE_N-SULFOTRANSFERASE"/>
    <property type="match status" value="1"/>
</dbReference>
<reference evidence="4 5" key="1">
    <citation type="journal article" date="2015" name="Genome Announc.">
        <title>Draft Genome Sequence of Filamentous Marine Cyanobacterium Lyngbya confervoides Strain BDU141951.</title>
        <authorList>
            <person name="Chandrababunaidu M.M."/>
            <person name="Sen D."/>
            <person name="Tripathy S."/>
        </authorList>
    </citation>
    <scope>NUCLEOTIDE SEQUENCE [LARGE SCALE GENOMIC DNA]</scope>
    <source>
        <strain evidence="4 5">BDU141951</strain>
    </source>
</reference>
<dbReference type="RefSeq" id="WP_166279138.1">
    <property type="nucleotide sequence ID" value="NZ_JTHE03000009.1"/>
</dbReference>
<dbReference type="EMBL" id="JTHE03000009">
    <property type="protein sequence ID" value="MCM1981524.1"/>
    <property type="molecule type" value="Genomic_DNA"/>
</dbReference>
<organism evidence="4 5">
    <name type="scientific">Lyngbya confervoides BDU141951</name>
    <dbReference type="NCBI Taxonomy" id="1574623"/>
    <lineage>
        <taxon>Bacteria</taxon>
        <taxon>Bacillati</taxon>
        <taxon>Cyanobacteriota</taxon>
        <taxon>Cyanophyceae</taxon>
        <taxon>Oscillatoriophycideae</taxon>
        <taxon>Oscillatoriales</taxon>
        <taxon>Microcoleaceae</taxon>
        <taxon>Lyngbya</taxon>
    </lineage>
</organism>
<dbReference type="PANTHER" id="PTHR10605">
    <property type="entry name" value="HEPARAN SULFATE SULFOTRANSFERASE"/>
    <property type="match status" value="1"/>
</dbReference>
<keyword evidence="5" id="KW-1185">Reference proteome</keyword>
<keyword evidence="1" id="KW-0808">Transferase</keyword>
<dbReference type="AlphaFoldDB" id="A0ABD4SZ17"/>
<dbReference type="Pfam" id="PF00685">
    <property type="entry name" value="Sulfotransfer_1"/>
    <property type="match status" value="1"/>
</dbReference>
<proteinExistence type="predicted"/>
<evidence type="ECO:0000313" key="5">
    <source>
        <dbReference type="Proteomes" id="UP000031561"/>
    </source>
</evidence>
<dbReference type="SUPFAM" id="SSF52540">
    <property type="entry name" value="P-loop containing nucleoside triphosphate hydrolases"/>
    <property type="match status" value="1"/>
</dbReference>
<gene>
    <name evidence="4" type="ORF">QQ91_0001595</name>
</gene>
<evidence type="ECO:0000256" key="1">
    <source>
        <dbReference type="ARBA" id="ARBA00022679"/>
    </source>
</evidence>
<dbReference type="GO" id="GO:0016740">
    <property type="term" value="F:transferase activity"/>
    <property type="evidence" value="ECO:0007669"/>
    <property type="project" value="UniProtKB-KW"/>
</dbReference>
<protein>
    <submittedName>
        <fullName evidence="4">Sulfotransferase</fullName>
    </submittedName>
</protein>
<evidence type="ECO:0000256" key="2">
    <source>
        <dbReference type="ARBA" id="ARBA00023180"/>
    </source>
</evidence>
<sequence>MQPNFLVTGAAKSGTTWLHLCLSEHPQVFLPDAKELHFFSYDSLYAKGVGWYESFFPRHLTQAAIGEISTSYLPSVSAAERIKAYKPEMRLICILRNPIERAYSHYCMDLRAGRATKDMEVGLGSQSPYVQWGLYHGQLTRYRDQFPPQQLKVLLFDDIQHRPADLLREIYDFLEIDPTFTASLLQTPKNAKRSLPKYPRLYRSALSVYETLTRLPMVQGPLESLRLNGAFDFIHRLNQGEQFPALPRDRSRFLVDHYQSDLECLSHSLGKDLMGWLTPYAD</sequence>
<keyword evidence="2" id="KW-0325">Glycoprotein</keyword>
<comment type="caution">
    <text evidence="4">The sequence shown here is derived from an EMBL/GenBank/DDBJ whole genome shotgun (WGS) entry which is preliminary data.</text>
</comment>
<dbReference type="InterPro" id="IPR037359">
    <property type="entry name" value="NST/OST"/>
</dbReference>
<dbReference type="InterPro" id="IPR000863">
    <property type="entry name" value="Sulfotransferase_dom"/>
</dbReference>
<dbReference type="InterPro" id="IPR027417">
    <property type="entry name" value="P-loop_NTPase"/>
</dbReference>